<keyword evidence="7 9" id="KW-1133">Transmembrane helix</keyword>
<evidence type="ECO:0000256" key="8">
    <source>
        <dbReference type="ARBA" id="ARBA00023136"/>
    </source>
</evidence>
<evidence type="ECO:0000256" key="9">
    <source>
        <dbReference type="RuleBase" id="RU362122"/>
    </source>
</evidence>
<keyword evidence="3 9" id="KW-0813">Transport</keyword>
<dbReference type="Proteomes" id="UP000190140">
    <property type="component" value="Unassembled WGS sequence"/>
</dbReference>
<dbReference type="GO" id="GO:0015188">
    <property type="term" value="F:L-isoleucine transmembrane transporter activity"/>
    <property type="evidence" value="ECO:0007669"/>
    <property type="project" value="TreeGrafter"/>
</dbReference>
<dbReference type="RefSeq" id="WP_079411374.1">
    <property type="nucleotide sequence ID" value="NZ_MZGW01000002.1"/>
</dbReference>
<keyword evidence="11" id="KW-1185">Reference proteome</keyword>
<evidence type="ECO:0000256" key="7">
    <source>
        <dbReference type="ARBA" id="ARBA00022989"/>
    </source>
</evidence>
<feature type="transmembrane region" description="Helical" evidence="9">
    <location>
        <begin position="7"/>
        <end position="27"/>
    </location>
</feature>
<dbReference type="EMBL" id="MZGW01000002">
    <property type="protein sequence ID" value="OPJ56353.1"/>
    <property type="molecule type" value="Genomic_DNA"/>
</dbReference>
<dbReference type="GO" id="GO:0015190">
    <property type="term" value="F:L-leucine transmembrane transporter activity"/>
    <property type="evidence" value="ECO:0007669"/>
    <property type="project" value="TreeGrafter"/>
</dbReference>
<feature type="transmembrane region" description="Helical" evidence="9">
    <location>
        <begin position="334"/>
        <end position="355"/>
    </location>
</feature>
<comment type="function">
    <text evidence="9">Component of the transport system for branched-chain amino acids.</text>
</comment>
<dbReference type="OrthoDB" id="9783920at2"/>
<keyword evidence="4" id="KW-1003">Cell membrane</keyword>
<feature type="transmembrane region" description="Helical" evidence="9">
    <location>
        <begin position="307"/>
        <end position="328"/>
    </location>
</feature>
<accession>A0A1V4I8V5</accession>
<proteinExistence type="inferred from homology"/>
<protein>
    <recommendedName>
        <fullName evidence="9">Branched-chain amino acid transport system carrier protein</fullName>
    </recommendedName>
</protein>
<dbReference type="Pfam" id="PF05525">
    <property type="entry name" value="Branch_AA_trans"/>
    <property type="match status" value="1"/>
</dbReference>
<dbReference type="GO" id="GO:0005886">
    <property type="term" value="C:plasma membrane"/>
    <property type="evidence" value="ECO:0007669"/>
    <property type="project" value="UniProtKB-SubCell"/>
</dbReference>
<dbReference type="GO" id="GO:0015818">
    <property type="term" value="P:isoleucine transport"/>
    <property type="evidence" value="ECO:0007669"/>
    <property type="project" value="TreeGrafter"/>
</dbReference>
<evidence type="ECO:0000313" key="10">
    <source>
        <dbReference type="EMBL" id="OPJ56353.1"/>
    </source>
</evidence>
<dbReference type="GO" id="GO:0005304">
    <property type="term" value="F:L-valine transmembrane transporter activity"/>
    <property type="evidence" value="ECO:0007669"/>
    <property type="project" value="TreeGrafter"/>
</dbReference>
<keyword evidence="5 9" id="KW-0812">Transmembrane</keyword>
<sequence length="428" mass="44790">MRKVFSDVVIIGFALFAMFFGAGNLIFPPSLGLVSGDSWLISFLGFLLTGIGMPLLGIVAVSKAGGSLGDLADKVSPTFSKVLGTVIMLALGPLLAIPRTAATTFEMGVRPIFPSVSPVISSIIYFAITFALVIKPSSVIDTIGKFLTPTLLVILAIIIFKGVTDPIGVLANTGLENSFSRGFTEGYQTMDALGSIVIGGIIIKTLVSKGYTKKDEQVKLAIMSAVVAALGLTFVYGGLMYLGATGSTIFDPSIPKTDLTMQITSAILGNIGKVAIGIAVSLACLTTSIGLTATCGEFFNNLTNGKLSYKSIVTTIIIFSTIMSNFGVEKIVGLAIPLLVTVYPVVIILILMNLFDKYIPNKGVYSGAVIGAVCISIFEALSAAGVEVYSILDVIGRLPLSSQGFSWIVPALVGAMITGVIGRKKHNF</sequence>
<feature type="transmembrane region" description="Helical" evidence="9">
    <location>
        <begin position="112"/>
        <end position="134"/>
    </location>
</feature>
<dbReference type="PANTHER" id="PTHR30588:SF0">
    <property type="entry name" value="BRANCHED-CHAIN AMINO ACID PERMEASE BRNQ"/>
    <property type="match status" value="1"/>
</dbReference>
<gene>
    <name evidence="10" type="primary">brnQ</name>
    <name evidence="10" type="ORF">CLOTH_07570</name>
</gene>
<evidence type="ECO:0000256" key="1">
    <source>
        <dbReference type="ARBA" id="ARBA00004651"/>
    </source>
</evidence>
<keyword evidence="8 9" id="KW-0472">Membrane</keyword>
<feature type="transmembrane region" description="Helical" evidence="9">
    <location>
        <begin position="367"/>
        <end position="392"/>
    </location>
</feature>
<reference evidence="10 11" key="1">
    <citation type="submission" date="2017-03" db="EMBL/GenBank/DDBJ databases">
        <title>Genome sequence of Clostridium thermoalcaliphilum DSM 7309.</title>
        <authorList>
            <person name="Poehlein A."/>
            <person name="Daniel R."/>
        </authorList>
    </citation>
    <scope>NUCLEOTIDE SEQUENCE [LARGE SCALE GENOMIC DNA]</scope>
    <source>
        <strain evidence="10 11">DSM 7309</strain>
    </source>
</reference>
<evidence type="ECO:0000256" key="6">
    <source>
        <dbReference type="ARBA" id="ARBA00022970"/>
    </source>
</evidence>
<evidence type="ECO:0000313" key="11">
    <source>
        <dbReference type="Proteomes" id="UP000190140"/>
    </source>
</evidence>
<comment type="subcellular location">
    <subcellularLocation>
        <location evidence="1 9">Cell membrane</location>
        <topology evidence="1 9">Multi-pass membrane protein</topology>
    </subcellularLocation>
</comment>
<comment type="similarity">
    <text evidence="2 9">Belongs to the branched chain amino acid transporter family.</text>
</comment>
<dbReference type="GO" id="GO:0015820">
    <property type="term" value="P:L-leucine transport"/>
    <property type="evidence" value="ECO:0007669"/>
    <property type="project" value="TreeGrafter"/>
</dbReference>
<feature type="transmembrane region" description="Helical" evidence="9">
    <location>
        <begin position="274"/>
        <end position="295"/>
    </location>
</feature>
<dbReference type="AlphaFoldDB" id="A0A1V4I8V5"/>
<dbReference type="NCBIfam" id="TIGR00796">
    <property type="entry name" value="livcs"/>
    <property type="match status" value="1"/>
</dbReference>
<evidence type="ECO:0000256" key="5">
    <source>
        <dbReference type="ARBA" id="ARBA00022692"/>
    </source>
</evidence>
<feature type="transmembrane region" description="Helical" evidence="9">
    <location>
        <begin position="82"/>
        <end position="100"/>
    </location>
</feature>
<organism evidence="10 11">
    <name type="scientific">Alkalithermobacter paradoxus</name>
    <dbReference type="NCBI Taxonomy" id="29349"/>
    <lineage>
        <taxon>Bacteria</taxon>
        <taxon>Bacillati</taxon>
        <taxon>Bacillota</taxon>
        <taxon>Clostridia</taxon>
        <taxon>Peptostreptococcales</taxon>
        <taxon>Tepidibacteraceae</taxon>
        <taxon>Alkalithermobacter</taxon>
    </lineage>
</organism>
<feature type="transmembrane region" description="Helical" evidence="9">
    <location>
        <begin position="404"/>
        <end position="422"/>
    </location>
</feature>
<name>A0A1V4I8V5_9FIRM</name>
<feature type="transmembrane region" description="Helical" evidence="9">
    <location>
        <begin position="220"/>
        <end position="242"/>
    </location>
</feature>
<dbReference type="InterPro" id="IPR004685">
    <property type="entry name" value="Brnchd-chn_aa_trnsp_Livcs"/>
</dbReference>
<dbReference type="PANTHER" id="PTHR30588">
    <property type="entry name" value="BRANCHED-CHAIN AMINO ACID TRANSPORT SYSTEM 2 CARRIER PROTEIN"/>
    <property type="match status" value="1"/>
</dbReference>
<keyword evidence="6 9" id="KW-0029">Amino-acid transport</keyword>
<feature type="transmembrane region" description="Helical" evidence="9">
    <location>
        <begin position="187"/>
        <end position="208"/>
    </location>
</feature>
<evidence type="ECO:0000256" key="2">
    <source>
        <dbReference type="ARBA" id="ARBA00008540"/>
    </source>
</evidence>
<feature type="transmembrane region" description="Helical" evidence="9">
    <location>
        <begin position="39"/>
        <end position="61"/>
    </location>
</feature>
<feature type="transmembrane region" description="Helical" evidence="9">
    <location>
        <begin position="146"/>
        <end position="167"/>
    </location>
</feature>
<evidence type="ECO:0000256" key="4">
    <source>
        <dbReference type="ARBA" id="ARBA00022475"/>
    </source>
</evidence>
<evidence type="ECO:0000256" key="3">
    <source>
        <dbReference type="ARBA" id="ARBA00022448"/>
    </source>
</evidence>
<comment type="caution">
    <text evidence="10">The sequence shown here is derived from an EMBL/GenBank/DDBJ whole genome shotgun (WGS) entry which is preliminary data.</text>
</comment>